<protein>
    <submittedName>
        <fullName evidence="2">Uncharacterized protein</fullName>
    </submittedName>
</protein>
<name>A0AAV2HHX3_LYMST</name>
<gene>
    <name evidence="2" type="ORF">GSLYS_00007442001</name>
</gene>
<reference evidence="2 3" key="1">
    <citation type="submission" date="2024-04" db="EMBL/GenBank/DDBJ databases">
        <authorList>
            <consortium name="Genoscope - CEA"/>
            <person name="William W."/>
        </authorList>
    </citation>
    <scope>NUCLEOTIDE SEQUENCE [LARGE SCALE GENOMIC DNA]</scope>
</reference>
<keyword evidence="1" id="KW-1133">Transmembrane helix</keyword>
<keyword evidence="1" id="KW-0812">Transmembrane</keyword>
<organism evidence="2 3">
    <name type="scientific">Lymnaea stagnalis</name>
    <name type="common">Great pond snail</name>
    <name type="synonym">Helix stagnalis</name>
    <dbReference type="NCBI Taxonomy" id="6523"/>
    <lineage>
        <taxon>Eukaryota</taxon>
        <taxon>Metazoa</taxon>
        <taxon>Spiralia</taxon>
        <taxon>Lophotrochozoa</taxon>
        <taxon>Mollusca</taxon>
        <taxon>Gastropoda</taxon>
        <taxon>Heterobranchia</taxon>
        <taxon>Euthyneura</taxon>
        <taxon>Panpulmonata</taxon>
        <taxon>Hygrophila</taxon>
        <taxon>Lymnaeoidea</taxon>
        <taxon>Lymnaeidae</taxon>
        <taxon>Lymnaea</taxon>
    </lineage>
</organism>
<evidence type="ECO:0000313" key="2">
    <source>
        <dbReference type="EMBL" id="CAL1533482.1"/>
    </source>
</evidence>
<sequence length="78" mass="9032">MRLVLTPSTKIVLGWTAIISIGLFGFTVARDSVIQNRKALMDMKKRIREQARVEGEAELERKFLERLERERKNDITAS</sequence>
<feature type="transmembrane region" description="Helical" evidence="1">
    <location>
        <begin position="12"/>
        <end position="29"/>
    </location>
</feature>
<keyword evidence="3" id="KW-1185">Reference proteome</keyword>
<dbReference type="Proteomes" id="UP001497497">
    <property type="component" value="Unassembled WGS sequence"/>
</dbReference>
<accession>A0AAV2HHX3</accession>
<keyword evidence="1" id="KW-0472">Membrane</keyword>
<dbReference type="AlphaFoldDB" id="A0AAV2HHX3"/>
<comment type="caution">
    <text evidence="2">The sequence shown here is derived from an EMBL/GenBank/DDBJ whole genome shotgun (WGS) entry which is preliminary data.</text>
</comment>
<evidence type="ECO:0000256" key="1">
    <source>
        <dbReference type="SAM" id="Phobius"/>
    </source>
</evidence>
<dbReference type="EMBL" id="CAXITT010000143">
    <property type="protein sequence ID" value="CAL1533482.1"/>
    <property type="molecule type" value="Genomic_DNA"/>
</dbReference>
<proteinExistence type="predicted"/>
<evidence type="ECO:0000313" key="3">
    <source>
        <dbReference type="Proteomes" id="UP001497497"/>
    </source>
</evidence>